<keyword evidence="4" id="KW-0808">Transferase</keyword>
<dbReference type="PROSITE" id="PS51450">
    <property type="entry name" value="LRR"/>
    <property type="match status" value="10"/>
</dbReference>
<keyword evidence="7" id="KW-0418">Kinase</keyword>
<proteinExistence type="predicted"/>
<evidence type="ECO:0000256" key="9">
    <source>
        <dbReference type="ARBA" id="ARBA00023134"/>
    </source>
</evidence>
<gene>
    <name evidence="14" type="ORF">H6G95_27795</name>
</gene>
<dbReference type="RefSeq" id="WP_190898950.1">
    <property type="nucleotide sequence ID" value="NZ_JACJTE010000047.1"/>
</dbReference>
<dbReference type="Pfam" id="PF00560">
    <property type="entry name" value="LRR_1"/>
    <property type="match status" value="1"/>
</dbReference>
<name>A0ABR8F2H2_NOSLI</name>
<dbReference type="Gene3D" id="3.40.50.10140">
    <property type="entry name" value="Toll/interleukin-1 receptor homology (TIR) domain"/>
    <property type="match status" value="1"/>
</dbReference>
<feature type="domain" description="TIR" evidence="12">
    <location>
        <begin position="822"/>
        <end position="962"/>
    </location>
</feature>
<dbReference type="InterPro" id="IPR036388">
    <property type="entry name" value="WH-like_DNA-bd_sf"/>
</dbReference>
<dbReference type="SMART" id="SM00369">
    <property type="entry name" value="LRR_TYP"/>
    <property type="match status" value="12"/>
</dbReference>
<dbReference type="PRINTS" id="PR00449">
    <property type="entry name" value="RASTRNSFRMNG"/>
</dbReference>
<dbReference type="SUPFAM" id="SSF52540">
    <property type="entry name" value="P-loop containing nucleoside triphosphate hydrolases"/>
    <property type="match status" value="1"/>
</dbReference>
<dbReference type="Pfam" id="PF16095">
    <property type="entry name" value="COR-A"/>
    <property type="match status" value="1"/>
</dbReference>
<feature type="domain" description="Roc" evidence="13">
    <location>
        <begin position="339"/>
        <end position="506"/>
    </location>
</feature>
<evidence type="ECO:0000259" key="12">
    <source>
        <dbReference type="PROSITE" id="PS50104"/>
    </source>
</evidence>
<evidence type="ECO:0000256" key="8">
    <source>
        <dbReference type="ARBA" id="ARBA00022840"/>
    </source>
</evidence>
<dbReference type="Gene3D" id="1.10.10.2200">
    <property type="match status" value="1"/>
</dbReference>
<keyword evidence="5" id="KW-0677">Repeat</keyword>
<evidence type="ECO:0000313" key="14">
    <source>
        <dbReference type="EMBL" id="MBD2564342.1"/>
    </source>
</evidence>
<comment type="catalytic activity">
    <reaction evidence="10">
        <text>L-threonyl-[protein] + ATP = O-phospho-L-threonyl-[protein] + ADP + H(+)</text>
        <dbReference type="Rhea" id="RHEA:46608"/>
        <dbReference type="Rhea" id="RHEA-COMP:11060"/>
        <dbReference type="Rhea" id="RHEA-COMP:11605"/>
        <dbReference type="ChEBI" id="CHEBI:15378"/>
        <dbReference type="ChEBI" id="CHEBI:30013"/>
        <dbReference type="ChEBI" id="CHEBI:30616"/>
        <dbReference type="ChEBI" id="CHEBI:61977"/>
        <dbReference type="ChEBI" id="CHEBI:456216"/>
        <dbReference type="EC" id="2.7.11.1"/>
    </reaction>
</comment>
<dbReference type="SMART" id="SM00365">
    <property type="entry name" value="LRR_SD22"/>
    <property type="match status" value="11"/>
</dbReference>
<evidence type="ECO:0000313" key="15">
    <source>
        <dbReference type="Proteomes" id="UP000604661"/>
    </source>
</evidence>
<dbReference type="Gene3D" id="3.40.50.300">
    <property type="entry name" value="P-loop containing nucleotide triphosphate hydrolases"/>
    <property type="match status" value="1"/>
</dbReference>
<dbReference type="EMBL" id="JACJTE010000047">
    <property type="protein sequence ID" value="MBD2564342.1"/>
    <property type="molecule type" value="Genomic_DNA"/>
</dbReference>
<evidence type="ECO:0000256" key="7">
    <source>
        <dbReference type="ARBA" id="ARBA00022777"/>
    </source>
</evidence>
<dbReference type="Gene3D" id="1.10.10.10">
    <property type="entry name" value="Winged helix-like DNA-binding domain superfamily/Winged helix DNA-binding domain"/>
    <property type="match status" value="1"/>
</dbReference>
<dbReference type="Pfam" id="PF08477">
    <property type="entry name" value="Roc"/>
    <property type="match status" value="1"/>
</dbReference>
<evidence type="ECO:0000256" key="5">
    <source>
        <dbReference type="ARBA" id="ARBA00022737"/>
    </source>
</evidence>
<dbReference type="Pfam" id="PF13855">
    <property type="entry name" value="LRR_8"/>
    <property type="match status" value="5"/>
</dbReference>
<dbReference type="SMART" id="SM00364">
    <property type="entry name" value="LRR_BAC"/>
    <property type="match status" value="11"/>
</dbReference>
<evidence type="ECO:0000256" key="2">
    <source>
        <dbReference type="ARBA" id="ARBA00022527"/>
    </source>
</evidence>
<dbReference type="InterPro" id="IPR057263">
    <property type="entry name" value="COR-B"/>
</dbReference>
<dbReference type="Gene3D" id="3.30.310.200">
    <property type="match status" value="1"/>
</dbReference>
<protein>
    <recommendedName>
        <fullName evidence="1">non-specific serine/threonine protein kinase</fullName>
        <ecNumber evidence="1">2.7.11.1</ecNumber>
    </recommendedName>
</protein>
<accession>A0ABR8F2H2</accession>
<reference evidence="14 15" key="1">
    <citation type="journal article" date="2020" name="ISME J.">
        <title>Comparative genomics reveals insights into cyanobacterial evolution and habitat adaptation.</title>
        <authorList>
            <person name="Chen M.Y."/>
            <person name="Teng W.K."/>
            <person name="Zhao L."/>
            <person name="Hu C.X."/>
            <person name="Zhou Y.K."/>
            <person name="Han B.P."/>
            <person name="Song L.R."/>
            <person name="Shu W.S."/>
        </authorList>
    </citation>
    <scope>NUCLEOTIDE SEQUENCE [LARGE SCALE GENOMIC DNA]</scope>
    <source>
        <strain evidence="14 15">FACHB-391</strain>
    </source>
</reference>
<dbReference type="PANTHER" id="PTHR48051:SF54">
    <property type="entry name" value="LEUCINE-RICH REPEAT-CONTAINING PROTEIN"/>
    <property type="match status" value="1"/>
</dbReference>
<dbReference type="PRINTS" id="PR00019">
    <property type="entry name" value="LEURICHRPT"/>
</dbReference>
<dbReference type="PANTHER" id="PTHR48051">
    <property type="match status" value="1"/>
</dbReference>
<evidence type="ECO:0000256" key="6">
    <source>
        <dbReference type="ARBA" id="ARBA00022741"/>
    </source>
</evidence>
<comment type="caution">
    <text evidence="14">The sequence shown here is derived from an EMBL/GenBank/DDBJ whole genome shotgun (WGS) entry which is preliminary data.</text>
</comment>
<dbReference type="InterPro" id="IPR020859">
    <property type="entry name" value="ROC"/>
</dbReference>
<organism evidence="14 15">
    <name type="scientific">Nostoc linckia FACHB-391</name>
    <dbReference type="NCBI Taxonomy" id="2692906"/>
    <lineage>
        <taxon>Bacteria</taxon>
        <taxon>Bacillati</taxon>
        <taxon>Cyanobacteriota</taxon>
        <taxon>Cyanophyceae</taxon>
        <taxon>Nostocales</taxon>
        <taxon>Nostocaceae</taxon>
        <taxon>Nostoc</taxon>
    </lineage>
</organism>
<dbReference type="Gene3D" id="3.80.10.10">
    <property type="entry name" value="Ribonuclease Inhibitor"/>
    <property type="match status" value="3"/>
</dbReference>
<dbReference type="InterPro" id="IPR032675">
    <property type="entry name" value="LRR_dom_sf"/>
</dbReference>
<dbReference type="InterPro" id="IPR032171">
    <property type="entry name" value="COR-A"/>
</dbReference>
<evidence type="ECO:0000256" key="1">
    <source>
        <dbReference type="ARBA" id="ARBA00012513"/>
    </source>
</evidence>
<comment type="catalytic activity">
    <reaction evidence="11">
        <text>L-seryl-[protein] + ATP = O-phospho-L-seryl-[protein] + ADP + H(+)</text>
        <dbReference type="Rhea" id="RHEA:17989"/>
        <dbReference type="Rhea" id="RHEA-COMP:9863"/>
        <dbReference type="Rhea" id="RHEA-COMP:11604"/>
        <dbReference type="ChEBI" id="CHEBI:15378"/>
        <dbReference type="ChEBI" id="CHEBI:29999"/>
        <dbReference type="ChEBI" id="CHEBI:30616"/>
        <dbReference type="ChEBI" id="CHEBI:83421"/>
        <dbReference type="ChEBI" id="CHEBI:456216"/>
        <dbReference type="EC" id="2.7.11.1"/>
    </reaction>
</comment>
<dbReference type="InterPro" id="IPR035897">
    <property type="entry name" value="Toll_tir_struct_dom_sf"/>
</dbReference>
<dbReference type="SUPFAM" id="SSF52058">
    <property type="entry name" value="L domain-like"/>
    <property type="match status" value="1"/>
</dbReference>
<keyword evidence="15" id="KW-1185">Reference proteome</keyword>
<dbReference type="InterPro" id="IPR050216">
    <property type="entry name" value="LRR_domain-containing"/>
</dbReference>
<dbReference type="PROSITE" id="PS50104">
    <property type="entry name" value="TIR"/>
    <property type="match status" value="1"/>
</dbReference>
<keyword evidence="8" id="KW-0067">ATP-binding</keyword>
<dbReference type="Pfam" id="PF13676">
    <property type="entry name" value="TIR_2"/>
    <property type="match status" value="1"/>
</dbReference>
<evidence type="ECO:0000259" key="13">
    <source>
        <dbReference type="PROSITE" id="PS51424"/>
    </source>
</evidence>
<keyword evidence="6" id="KW-0547">Nucleotide-binding</keyword>
<dbReference type="InterPro" id="IPR001611">
    <property type="entry name" value="Leu-rich_rpt"/>
</dbReference>
<keyword evidence="9" id="KW-0342">GTP-binding</keyword>
<keyword evidence="2" id="KW-0723">Serine/threonine-protein kinase</keyword>
<evidence type="ECO:0000256" key="3">
    <source>
        <dbReference type="ARBA" id="ARBA00022614"/>
    </source>
</evidence>
<dbReference type="PROSITE" id="PS51424">
    <property type="entry name" value="ROC"/>
    <property type="match status" value="1"/>
</dbReference>
<dbReference type="InterPro" id="IPR003591">
    <property type="entry name" value="Leu-rich_rpt_typical-subtyp"/>
</dbReference>
<sequence length="969" mass="111603">MANTPQRFLKKIREAKEKQLKKLDLSNDWNTDDKEKLTEIPAEVFELEWLEVLDLSKNKLTTLPEVIARLQQLTSLDLGNNQLKTLPEAITRLQQLTTLDLSKNKLTTLPETIARLQQLTTLDLRSNQLTMLPEAIACLQQLTTLDLRSNQLTTLPEAIARLQQLTTLDLRSNQLTMLPEAIARLQQLTTLYLSSNQLTTLPEAIACLQQLTTLDLRSNQLTTLPEAIACLQQLTTLDLSENQLTTLPEAIASLQQLTYLYLSHNKLTTLPEAIARLQQLTYLNLSENQLTTLPEAIASLQQLTYLDLSYNPIEKPPLEIVAKGTKAIKNYFRQLKAEGTDYIYEAKLLIIGEGGAGKTTLAKKIEDPNYELREEDSTKGIEVIQWRFPMENGRKFRVNIWDFGGQEIYHATHQFFLTNRSLYALVADNRKEDTNFHYWLNVVELFSDNSPLLIIKNEKLKHPWEINEPQLRGQFANLKEILPTNLANNTGLEQVLQKIKHYVQNLPHIGSPLPRTWVRVREALESDARNYIGLDEYLNICQQNGFTERNDKLQLSSYLHDLGVCLHFQQDSLLNKTVILKPKWGTDAVYKVLDNEEVIRNLGNFTRSDLANIWYEDEYATMHDELLRLMINFKLCYEIPRSQGRYIAPQLLSPDQPSYQWNETNNLILRYTYEFMPKGIITQLIVLMHESINEQQCIWKSGLVLSKDETKAEVIEYYGKREIKIRVSGRHKRDLMTIVTHELDKIHDSYKRLKYNKLIPCNCVTCKDSQEPHFYKLENLRNRLAKQKYDVECDISYEKANVLSLIDDVIDKDKESLLVEHLGVEVFISYSHQDQEWLTKLQKHLKPIIRNQNLLVWDDTKIQAGAEWSKEIENALAAAKIAVLLVSPNFLASDFIHENELPPLLNAAQAKGLTIIWIPLSSSNYEETEIEKYQSAHPPNQPLDSLNASEENKAWVNICKKIKAAAISR</sequence>
<evidence type="ECO:0000256" key="4">
    <source>
        <dbReference type="ARBA" id="ARBA00022679"/>
    </source>
</evidence>
<dbReference type="InterPro" id="IPR000157">
    <property type="entry name" value="TIR_dom"/>
</dbReference>
<dbReference type="InterPro" id="IPR027417">
    <property type="entry name" value="P-loop_NTPase"/>
</dbReference>
<dbReference type="SUPFAM" id="SSF52200">
    <property type="entry name" value="Toll/Interleukin receptor TIR domain"/>
    <property type="match status" value="1"/>
</dbReference>
<evidence type="ECO:0000256" key="11">
    <source>
        <dbReference type="ARBA" id="ARBA00048679"/>
    </source>
</evidence>
<keyword evidence="3" id="KW-0433">Leucine-rich repeat</keyword>
<dbReference type="Proteomes" id="UP000604661">
    <property type="component" value="Unassembled WGS sequence"/>
</dbReference>
<dbReference type="EC" id="2.7.11.1" evidence="1"/>
<dbReference type="Pfam" id="PF25497">
    <property type="entry name" value="COR-B"/>
    <property type="match status" value="1"/>
</dbReference>
<evidence type="ECO:0000256" key="10">
    <source>
        <dbReference type="ARBA" id="ARBA00047899"/>
    </source>
</evidence>